<accession>A0A392M109</accession>
<keyword evidence="2" id="KW-1185">Reference proteome</keyword>
<name>A0A392M109_9FABA</name>
<comment type="caution">
    <text evidence="1">The sequence shown here is derived from an EMBL/GenBank/DDBJ whole genome shotgun (WGS) entry which is preliminary data.</text>
</comment>
<dbReference type="AlphaFoldDB" id="A0A392M109"/>
<gene>
    <name evidence="1" type="ORF">A2U01_0001050</name>
</gene>
<sequence>MASGSNTQEALPLAGKWTREQLTEQGHDLNQVPEPVLRLKHVWESQSSPPSQLYIQKFREILLSKEQRRRSKEGKGALYGKNFPSTSGRVAKFLTLHLSINNKYPNIAYPRLLSELFYQSGIAGPLRAALPEFFFEYYNRVVTVDILNKTGVKLTQVDLPENTRANLVKKHLSPDGFPVISKSDLPEVQQNFLDMINQEFNLNLTLEDVPEEINVDA</sequence>
<protein>
    <submittedName>
        <fullName evidence="1">Uncharacterized protein</fullName>
    </submittedName>
</protein>
<reference evidence="1 2" key="1">
    <citation type="journal article" date="2018" name="Front. Plant Sci.">
        <title>Red Clover (Trifolium pratense) and Zigzag Clover (T. medium) - A Picture of Genomic Similarities and Differences.</title>
        <authorList>
            <person name="Dluhosova J."/>
            <person name="Istvanek J."/>
            <person name="Nedelnik J."/>
            <person name="Repkova J."/>
        </authorList>
    </citation>
    <scope>NUCLEOTIDE SEQUENCE [LARGE SCALE GENOMIC DNA]</scope>
    <source>
        <strain evidence="2">cv. 10/8</strain>
        <tissue evidence="1">Leaf</tissue>
    </source>
</reference>
<evidence type="ECO:0000313" key="2">
    <source>
        <dbReference type="Proteomes" id="UP000265520"/>
    </source>
</evidence>
<dbReference type="Proteomes" id="UP000265520">
    <property type="component" value="Unassembled WGS sequence"/>
</dbReference>
<proteinExistence type="predicted"/>
<evidence type="ECO:0000313" key="1">
    <source>
        <dbReference type="EMBL" id="MCH80284.1"/>
    </source>
</evidence>
<organism evidence="1 2">
    <name type="scientific">Trifolium medium</name>
    <dbReference type="NCBI Taxonomy" id="97028"/>
    <lineage>
        <taxon>Eukaryota</taxon>
        <taxon>Viridiplantae</taxon>
        <taxon>Streptophyta</taxon>
        <taxon>Embryophyta</taxon>
        <taxon>Tracheophyta</taxon>
        <taxon>Spermatophyta</taxon>
        <taxon>Magnoliopsida</taxon>
        <taxon>eudicotyledons</taxon>
        <taxon>Gunneridae</taxon>
        <taxon>Pentapetalae</taxon>
        <taxon>rosids</taxon>
        <taxon>fabids</taxon>
        <taxon>Fabales</taxon>
        <taxon>Fabaceae</taxon>
        <taxon>Papilionoideae</taxon>
        <taxon>50 kb inversion clade</taxon>
        <taxon>NPAAA clade</taxon>
        <taxon>Hologalegina</taxon>
        <taxon>IRL clade</taxon>
        <taxon>Trifolieae</taxon>
        <taxon>Trifolium</taxon>
    </lineage>
</organism>
<dbReference type="EMBL" id="LXQA010000874">
    <property type="protein sequence ID" value="MCH80284.1"/>
    <property type="molecule type" value="Genomic_DNA"/>
</dbReference>